<evidence type="ECO:0000313" key="4">
    <source>
        <dbReference type="Proteomes" id="UP000060487"/>
    </source>
</evidence>
<name>A0ABR5SK80_9BACT</name>
<sequence length="325" mass="35599">MINILITSASRKVTLVKCFKDALVKECVDGKVTAADINPLSAALYAADGHFIVPRDDDPKFIAALIKICKANKIKLIVPTRDEELPVFAAAKDKFCSIGTTVMVAPPETITICQDKRLFVNYCLFHGIGIPRCYNISPDGVIADCISYPVFVKPRFGKGSAKTARADNEDTLRYLLKSEPEAIVAEYVRADEYTIDVFTDFAGQVISVVPRLRLGVFGGESFIGKTVNNPVLIDAAARFSRTLGLIGHNTIQCFLDDGEVKFIEINPRYGGGASLGIAAGADTPRFLIKLLKGEQLAPVIGQFKDGLYMLRYTQDIYIDDPQDIH</sequence>
<evidence type="ECO:0000313" key="3">
    <source>
        <dbReference type="EMBL" id="KWT93411.1"/>
    </source>
</evidence>
<evidence type="ECO:0000259" key="2">
    <source>
        <dbReference type="PROSITE" id="PS50975"/>
    </source>
</evidence>
<keyword evidence="1" id="KW-0067">ATP-binding</keyword>
<keyword evidence="1" id="KW-0547">Nucleotide-binding</keyword>
<dbReference type="Gene3D" id="3.30.470.20">
    <property type="entry name" value="ATP-grasp fold, B domain"/>
    <property type="match status" value="1"/>
</dbReference>
<comment type="caution">
    <text evidence="3">The sequence shown here is derived from an EMBL/GenBank/DDBJ whole genome shotgun (WGS) entry which is preliminary data.</text>
</comment>
<dbReference type="Gene3D" id="3.30.1490.20">
    <property type="entry name" value="ATP-grasp fold, A domain"/>
    <property type="match status" value="1"/>
</dbReference>
<dbReference type="GO" id="GO:0004088">
    <property type="term" value="F:carbamoyl-phosphate synthase (glutamine-hydrolyzing) activity"/>
    <property type="evidence" value="ECO:0007669"/>
    <property type="project" value="UniProtKB-EC"/>
</dbReference>
<accession>A0ABR5SK80</accession>
<dbReference type="InterPro" id="IPR048764">
    <property type="entry name" value="PylC_N"/>
</dbReference>
<dbReference type="RefSeq" id="WP_236861423.1">
    <property type="nucleotide sequence ID" value="NZ_LNQR01000010.1"/>
</dbReference>
<keyword evidence="4" id="KW-1185">Reference proteome</keyword>
<dbReference type="EC" id="6.3.5.5" evidence="3"/>
<dbReference type="SUPFAM" id="SSF56059">
    <property type="entry name" value="Glutathione synthetase ATP-binding domain-like"/>
    <property type="match status" value="1"/>
</dbReference>
<dbReference type="InterPro" id="IPR013815">
    <property type="entry name" value="ATP_grasp_subdomain_1"/>
</dbReference>
<dbReference type="Pfam" id="PF15632">
    <property type="entry name" value="ATPgrasp_Ter"/>
    <property type="match status" value="1"/>
</dbReference>
<dbReference type="Proteomes" id="UP000060487">
    <property type="component" value="Unassembled WGS sequence"/>
</dbReference>
<reference evidence="3 4" key="1">
    <citation type="submission" date="2015-11" db="EMBL/GenBank/DDBJ databases">
        <authorList>
            <person name="Lin W."/>
        </authorList>
    </citation>
    <scope>NUCLEOTIDE SEQUENCE [LARGE SCALE GENOMIC DNA]</scope>
    <source>
        <strain evidence="3 4">HCH-1</strain>
    </source>
</reference>
<gene>
    <name evidence="3" type="ORF">ASN18_0307</name>
</gene>
<dbReference type="InterPro" id="IPR011761">
    <property type="entry name" value="ATP-grasp"/>
</dbReference>
<keyword evidence="3" id="KW-0436">Ligase</keyword>
<evidence type="ECO:0000256" key="1">
    <source>
        <dbReference type="PROSITE-ProRule" id="PRU00409"/>
    </source>
</evidence>
<proteinExistence type="predicted"/>
<protein>
    <submittedName>
        <fullName evidence="3">Carbamoylphosphate synthase large subunit</fullName>
        <ecNumber evidence="3">6.3.5.5</ecNumber>
    </submittedName>
</protein>
<organism evidence="3 4">
    <name type="scientific">Candidatus Magnetominusculus xianensis</name>
    <dbReference type="NCBI Taxonomy" id="1748249"/>
    <lineage>
        <taxon>Bacteria</taxon>
        <taxon>Pseudomonadati</taxon>
        <taxon>Nitrospirota</taxon>
        <taxon>Nitrospiria</taxon>
        <taxon>Nitrospirales</taxon>
        <taxon>Nitrospiraceae</taxon>
        <taxon>Candidatus Magnetominusculus</taxon>
    </lineage>
</organism>
<dbReference type="PROSITE" id="PS50975">
    <property type="entry name" value="ATP_GRASP"/>
    <property type="match status" value="1"/>
</dbReference>
<dbReference type="Gene3D" id="3.40.50.20">
    <property type="match status" value="1"/>
</dbReference>
<feature type="domain" description="ATP-grasp" evidence="2">
    <location>
        <begin position="120"/>
        <end position="292"/>
    </location>
</feature>
<dbReference type="Pfam" id="PF21360">
    <property type="entry name" value="PylC-like_N"/>
    <property type="match status" value="1"/>
</dbReference>
<dbReference type="EMBL" id="LNQR01000010">
    <property type="protein sequence ID" value="KWT93411.1"/>
    <property type="molecule type" value="Genomic_DNA"/>
</dbReference>